<dbReference type="EMBL" id="CADCUQ010000517">
    <property type="protein sequence ID" value="CAA9410976.1"/>
    <property type="molecule type" value="Genomic_DNA"/>
</dbReference>
<proteinExistence type="predicted"/>
<accession>A0A6J4PIF6</accession>
<feature type="region of interest" description="Disordered" evidence="1">
    <location>
        <begin position="123"/>
        <end position="154"/>
    </location>
</feature>
<evidence type="ECO:0000313" key="2">
    <source>
        <dbReference type="EMBL" id="CAA9410976.1"/>
    </source>
</evidence>
<protein>
    <submittedName>
        <fullName evidence="2">Uncharacterized protein</fullName>
    </submittedName>
</protein>
<feature type="non-terminal residue" evidence="2">
    <location>
        <position position="1"/>
    </location>
</feature>
<reference evidence="2" key="1">
    <citation type="submission" date="2020-02" db="EMBL/GenBank/DDBJ databases">
        <authorList>
            <person name="Meier V. D."/>
        </authorList>
    </citation>
    <scope>NUCLEOTIDE SEQUENCE</scope>
    <source>
        <strain evidence="2">AVDCRST_MAG64</strain>
    </source>
</reference>
<feature type="region of interest" description="Disordered" evidence="1">
    <location>
        <begin position="1"/>
        <end position="102"/>
    </location>
</feature>
<evidence type="ECO:0000256" key="1">
    <source>
        <dbReference type="SAM" id="MobiDB-lite"/>
    </source>
</evidence>
<feature type="compositionally biased region" description="Basic residues" evidence="1">
    <location>
        <begin position="77"/>
        <end position="87"/>
    </location>
</feature>
<organism evidence="2">
    <name type="scientific">uncultured Phycisphaerae bacterium</name>
    <dbReference type="NCBI Taxonomy" id="904963"/>
    <lineage>
        <taxon>Bacteria</taxon>
        <taxon>Pseudomonadati</taxon>
        <taxon>Planctomycetota</taxon>
        <taxon>Phycisphaerae</taxon>
        <taxon>environmental samples</taxon>
    </lineage>
</organism>
<gene>
    <name evidence="2" type="ORF">AVDCRST_MAG64-2320</name>
</gene>
<feature type="compositionally biased region" description="Basic and acidic residues" evidence="1">
    <location>
        <begin position="131"/>
        <end position="154"/>
    </location>
</feature>
<sequence>AVGGAGLRRDRRRPEGRGPEQGERAAPRRPHGAAGPGEGVPPPRGRGRAVVHRADARPVVQGGRAVPVQADRAGPAVRRHPAPRRGARAAGGALRRDVLPGDGRGAVQRRRVVREAVRVRVAAAQRAGGRAARDDDCRPVRGRAEAHPPVDPRL</sequence>
<dbReference type="AlphaFoldDB" id="A0A6J4PIF6"/>
<name>A0A6J4PIF6_9BACT</name>
<feature type="compositionally biased region" description="Basic and acidic residues" evidence="1">
    <location>
        <begin position="12"/>
        <end position="26"/>
    </location>
</feature>
<feature type="non-terminal residue" evidence="2">
    <location>
        <position position="154"/>
    </location>
</feature>